<dbReference type="EMBL" id="AWWV01011139">
    <property type="protein sequence ID" value="OMO74080.1"/>
    <property type="molecule type" value="Genomic_DNA"/>
</dbReference>
<gene>
    <name evidence="1" type="ORF">CCACVL1_16959</name>
</gene>
<reference evidence="1 2" key="1">
    <citation type="submission" date="2013-09" db="EMBL/GenBank/DDBJ databases">
        <title>Corchorus capsularis genome sequencing.</title>
        <authorList>
            <person name="Alam M."/>
            <person name="Haque M.S."/>
            <person name="Islam M.S."/>
            <person name="Emdad E.M."/>
            <person name="Islam M.M."/>
            <person name="Ahmed B."/>
            <person name="Halim A."/>
            <person name="Hossen Q.M.M."/>
            <person name="Hossain M.Z."/>
            <person name="Ahmed R."/>
            <person name="Khan M.M."/>
            <person name="Islam R."/>
            <person name="Rashid M.M."/>
            <person name="Khan S.A."/>
            <person name="Rahman M.S."/>
            <person name="Alam M."/>
        </authorList>
    </citation>
    <scope>NUCLEOTIDE SEQUENCE [LARGE SCALE GENOMIC DNA]</scope>
    <source>
        <strain evidence="2">cv. CVL-1</strain>
        <tissue evidence="1">Whole seedling</tissue>
    </source>
</reference>
<dbReference type="Proteomes" id="UP000188268">
    <property type="component" value="Unassembled WGS sequence"/>
</dbReference>
<protein>
    <submittedName>
        <fullName evidence="1">Uncharacterized protein</fullName>
    </submittedName>
</protein>
<dbReference type="AlphaFoldDB" id="A0A1R3HV17"/>
<comment type="caution">
    <text evidence="1">The sequence shown here is derived from an EMBL/GenBank/DDBJ whole genome shotgun (WGS) entry which is preliminary data.</text>
</comment>
<evidence type="ECO:0000313" key="2">
    <source>
        <dbReference type="Proteomes" id="UP000188268"/>
    </source>
</evidence>
<name>A0A1R3HV17_COCAP</name>
<keyword evidence="2" id="KW-1185">Reference proteome</keyword>
<accession>A0A1R3HV17</accession>
<sequence length="60" mass="6581">MTTVLTSKDSSVTNELSISSICSFQRASMAAASFFTSEWQSQRRAVPATLQFTYSSPLLL</sequence>
<dbReference type="Gramene" id="OMO74080">
    <property type="protein sequence ID" value="OMO74080"/>
    <property type="gene ID" value="CCACVL1_16959"/>
</dbReference>
<proteinExistence type="predicted"/>
<evidence type="ECO:0000313" key="1">
    <source>
        <dbReference type="EMBL" id="OMO74080.1"/>
    </source>
</evidence>
<organism evidence="1 2">
    <name type="scientific">Corchorus capsularis</name>
    <name type="common">Jute</name>
    <dbReference type="NCBI Taxonomy" id="210143"/>
    <lineage>
        <taxon>Eukaryota</taxon>
        <taxon>Viridiplantae</taxon>
        <taxon>Streptophyta</taxon>
        <taxon>Embryophyta</taxon>
        <taxon>Tracheophyta</taxon>
        <taxon>Spermatophyta</taxon>
        <taxon>Magnoliopsida</taxon>
        <taxon>eudicotyledons</taxon>
        <taxon>Gunneridae</taxon>
        <taxon>Pentapetalae</taxon>
        <taxon>rosids</taxon>
        <taxon>malvids</taxon>
        <taxon>Malvales</taxon>
        <taxon>Malvaceae</taxon>
        <taxon>Grewioideae</taxon>
        <taxon>Apeibeae</taxon>
        <taxon>Corchorus</taxon>
    </lineage>
</organism>